<sequence length="59" mass="6764">DFRHPTVSHYLGFESLEARLSLGIQNSTLVFKFAIGRPSVGRQRFGRPIVFFNKNLNRA</sequence>
<organism evidence="1 2">
    <name type="scientific">Kingdonia uniflora</name>
    <dbReference type="NCBI Taxonomy" id="39325"/>
    <lineage>
        <taxon>Eukaryota</taxon>
        <taxon>Viridiplantae</taxon>
        <taxon>Streptophyta</taxon>
        <taxon>Embryophyta</taxon>
        <taxon>Tracheophyta</taxon>
        <taxon>Spermatophyta</taxon>
        <taxon>Magnoliopsida</taxon>
        <taxon>Ranunculales</taxon>
        <taxon>Circaeasteraceae</taxon>
        <taxon>Kingdonia</taxon>
    </lineage>
</organism>
<proteinExistence type="predicted"/>
<keyword evidence="2" id="KW-1185">Reference proteome</keyword>
<comment type="caution">
    <text evidence="1">The sequence shown here is derived from an EMBL/GenBank/DDBJ whole genome shotgun (WGS) entry which is preliminary data.</text>
</comment>
<gene>
    <name evidence="1" type="ORF">GIB67_015480</name>
</gene>
<feature type="non-terminal residue" evidence="1">
    <location>
        <position position="59"/>
    </location>
</feature>
<dbReference type="EMBL" id="JACGCM010002464">
    <property type="protein sequence ID" value="KAF6139523.1"/>
    <property type="molecule type" value="Genomic_DNA"/>
</dbReference>
<dbReference type="AlphaFoldDB" id="A0A7J7LA89"/>
<name>A0A7J7LA89_9MAGN</name>
<accession>A0A7J7LA89</accession>
<feature type="non-terminal residue" evidence="1">
    <location>
        <position position="1"/>
    </location>
</feature>
<reference evidence="1 2" key="1">
    <citation type="journal article" date="2020" name="IScience">
        <title>Genome Sequencing of the Endangered Kingdonia uniflora (Circaeasteraceae, Ranunculales) Reveals Potential Mechanisms of Evolutionary Specialization.</title>
        <authorList>
            <person name="Sun Y."/>
            <person name="Deng T."/>
            <person name="Zhang A."/>
            <person name="Moore M.J."/>
            <person name="Landis J.B."/>
            <person name="Lin N."/>
            <person name="Zhang H."/>
            <person name="Zhang X."/>
            <person name="Huang J."/>
            <person name="Zhang X."/>
            <person name="Sun H."/>
            <person name="Wang H."/>
        </authorList>
    </citation>
    <scope>NUCLEOTIDE SEQUENCE [LARGE SCALE GENOMIC DNA]</scope>
    <source>
        <strain evidence="1">TB1705</strain>
        <tissue evidence="1">Leaf</tissue>
    </source>
</reference>
<evidence type="ECO:0000313" key="2">
    <source>
        <dbReference type="Proteomes" id="UP000541444"/>
    </source>
</evidence>
<protein>
    <submittedName>
        <fullName evidence="1">Uncharacterized protein</fullName>
    </submittedName>
</protein>
<dbReference type="Proteomes" id="UP000541444">
    <property type="component" value="Unassembled WGS sequence"/>
</dbReference>
<evidence type="ECO:0000313" key="1">
    <source>
        <dbReference type="EMBL" id="KAF6139523.1"/>
    </source>
</evidence>